<comment type="caution">
    <text evidence="18">The sequence shown here is derived from an EMBL/GenBank/DDBJ whole genome shotgun (WGS) entry which is preliminary data.</text>
</comment>
<dbReference type="InterPro" id="IPR051466">
    <property type="entry name" value="D-amino_acid_metab_enzyme"/>
</dbReference>
<keyword evidence="19" id="KW-1185">Reference proteome</keyword>
<evidence type="ECO:0000256" key="10">
    <source>
        <dbReference type="ARBA" id="ARBA00043858"/>
    </source>
</evidence>
<evidence type="ECO:0000256" key="13">
    <source>
        <dbReference type="ARBA" id="ARBA00066349"/>
    </source>
</evidence>
<dbReference type="CDD" id="cd01450">
    <property type="entry name" value="vWFA_subfamily_ECM"/>
    <property type="match status" value="1"/>
</dbReference>
<dbReference type="AlphaFoldDB" id="A0AAD7W6E6"/>
<evidence type="ECO:0000313" key="19">
    <source>
        <dbReference type="Proteomes" id="UP001221898"/>
    </source>
</evidence>
<dbReference type="InterPro" id="IPR036465">
    <property type="entry name" value="vWFA_dom_sf"/>
</dbReference>
<accession>A0AAD7W6E6</accession>
<dbReference type="GO" id="GO:0036088">
    <property type="term" value="P:D-serine catabolic process"/>
    <property type="evidence" value="ECO:0007669"/>
    <property type="project" value="TreeGrafter"/>
</dbReference>
<name>A0AAD7W6E6_9TELE</name>
<evidence type="ECO:0000256" key="12">
    <source>
        <dbReference type="ARBA" id="ARBA00051198"/>
    </source>
</evidence>
<feature type="domain" description="VWFA" evidence="17">
    <location>
        <begin position="374"/>
        <end position="556"/>
    </location>
</feature>
<proteinExistence type="inferred from homology"/>
<evidence type="ECO:0000256" key="9">
    <source>
        <dbReference type="ARBA" id="ARBA00023239"/>
    </source>
</evidence>
<dbReference type="Gene3D" id="3.40.50.410">
    <property type="entry name" value="von Willebrand factor, type A domain"/>
    <property type="match status" value="2"/>
</dbReference>
<evidence type="ECO:0000256" key="2">
    <source>
        <dbReference type="ARBA" id="ARBA00001947"/>
    </source>
</evidence>
<evidence type="ECO:0000256" key="8">
    <source>
        <dbReference type="ARBA" id="ARBA00023119"/>
    </source>
</evidence>
<dbReference type="Pfam" id="PF14031">
    <property type="entry name" value="D-ser_dehydrat"/>
    <property type="match status" value="1"/>
</dbReference>
<reference evidence="18" key="1">
    <citation type="journal article" date="2023" name="Science">
        <title>Genome structures resolve the early diversification of teleost fishes.</title>
        <authorList>
            <person name="Parey E."/>
            <person name="Louis A."/>
            <person name="Montfort J."/>
            <person name="Bouchez O."/>
            <person name="Roques C."/>
            <person name="Iampietro C."/>
            <person name="Lluch J."/>
            <person name="Castinel A."/>
            <person name="Donnadieu C."/>
            <person name="Desvignes T."/>
            <person name="Floi Bucao C."/>
            <person name="Jouanno E."/>
            <person name="Wen M."/>
            <person name="Mejri S."/>
            <person name="Dirks R."/>
            <person name="Jansen H."/>
            <person name="Henkel C."/>
            <person name="Chen W.J."/>
            <person name="Zahm M."/>
            <person name="Cabau C."/>
            <person name="Klopp C."/>
            <person name="Thompson A.W."/>
            <person name="Robinson-Rechavi M."/>
            <person name="Braasch I."/>
            <person name="Lecointre G."/>
            <person name="Bobe J."/>
            <person name="Postlethwait J.H."/>
            <person name="Berthelot C."/>
            <person name="Roest Crollius H."/>
            <person name="Guiguen Y."/>
        </authorList>
    </citation>
    <scope>NUCLEOTIDE SEQUENCE</scope>
    <source>
        <strain evidence="18">NC1722</strain>
    </source>
</reference>
<dbReference type="InterPro" id="IPR002035">
    <property type="entry name" value="VWF_A"/>
</dbReference>
<dbReference type="GO" id="GO:0008721">
    <property type="term" value="F:D-serine ammonia-lyase activity"/>
    <property type="evidence" value="ECO:0007669"/>
    <property type="project" value="UniProtKB-EC"/>
</dbReference>
<organism evidence="18 19">
    <name type="scientific">Aldrovandia affinis</name>
    <dbReference type="NCBI Taxonomy" id="143900"/>
    <lineage>
        <taxon>Eukaryota</taxon>
        <taxon>Metazoa</taxon>
        <taxon>Chordata</taxon>
        <taxon>Craniata</taxon>
        <taxon>Vertebrata</taxon>
        <taxon>Euteleostomi</taxon>
        <taxon>Actinopterygii</taxon>
        <taxon>Neopterygii</taxon>
        <taxon>Teleostei</taxon>
        <taxon>Notacanthiformes</taxon>
        <taxon>Halosauridae</taxon>
        <taxon>Aldrovandia</taxon>
    </lineage>
</organism>
<keyword evidence="8" id="KW-0176">Collagen</keyword>
<dbReference type="FunFam" id="3.40.50.410:FF:000027">
    <property type="entry name" value="collagen alpha-2(VI) chain isoform X1"/>
    <property type="match status" value="1"/>
</dbReference>
<protein>
    <recommendedName>
        <fullName evidence="14">D-serine dehydratase</fullName>
        <ecNumber evidence="13">4.3.1.18</ecNumber>
    </recommendedName>
    <alternativeName>
        <fullName evidence="15">D-serine deaminase</fullName>
    </alternativeName>
</protein>
<keyword evidence="6" id="KW-0862">Zinc</keyword>
<keyword evidence="7" id="KW-0663">Pyridoxal phosphate</keyword>
<evidence type="ECO:0000256" key="6">
    <source>
        <dbReference type="ARBA" id="ARBA00022833"/>
    </source>
</evidence>
<dbReference type="Gene3D" id="2.40.37.20">
    <property type="entry name" value="D-serine dehydratase-like domain"/>
    <property type="match status" value="1"/>
</dbReference>
<dbReference type="SUPFAM" id="SSF51419">
    <property type="entry name" value="PLP-binding barrel"/>
    <property type="match status" value="1"/>
</dbReference>
<dbReference type="Proteomes" id="UP001221898">
    <property type="component" value="Unassembled WGS sequence"/>
</dbReference>
<dbReference type="GO" id="GO:0005581">
    <property type="term" value="C:collagen trimer"/>
    <property type="evidence" value="ECO:0007669"/>
    <property type="project" value="UniProtKB-KW"/>
</dbReference>
<evidence type="ECO:0000256" key="1">
    <source>
        <dbReference type="ARBA" id="ARBA00001933"/>
    </source>
</evidence>
<evidence type="ECO:0000256" key="15">
    <source>
        <dbReference type="ARBA" id="ARBA00075219"/>
    </source>
</evidence>
<comment type="catalytic activity">
    <reaction evidence="12">
        <text>D-serine = pyruvate + NH4(+)</text>
        <dbReference type="Rhea" id="RHEA:13977"/>
        <dbReference type="ChEBI" id="CHEBI:15361"/>
        <dbReference type="ChEBI" id="CHEBI:28938"/>
        <dbReference type="ChEBI" id="CHEBI:35247"/>
        <dbReference type="EC" id="4.3.1.18"/>
    </reaction>
    <physiologicalReaction direction="left-to-right" evidence="12">
        <dbReference type="Rhea" id="RHEA:13978"/>
    </physiologicalReaction>
</comment>
<dbReference type="PROSITE" id="PS50234">
    <property type="entry name" value="VWFA"/>
    <property type="match status" value="2"/>
</dbReference>
<comment type="function">
    <text evidence="10">Collagen VI acts as a cell-binding protein.</text>
</comment>
<evidence type="ECO:0000256" key="14">
    <source>
        <dbReference type="ARBA" id="ARBA00069616"/>
    </source>
</evidence>
<comment type="cofactor">
    <cofactor evidence="1">
        <name>pyridoxal 5'-phosphate</name>
        <dbReference type="ChEBI" id="CHEBI:597326"/>
    </cofactor>
</comment>
<feature type="domain" description="VWFA" evidence="17">
    <location>
        <begin position="88"/>
        <end position="271"/>
    </location>
</feature>
<keyword evidence="4" id="KW-0479">Metal-binding</keyword>
<evidence type="ECO:0000256" key="3">
    <source>
        <dbReference type="ARBA" id="ARBA00005323"/>
    </source>
</evidence>
<comment type="similarity">
    <text evidence="11">Belongs to the type VI collagen family.</text>
</comment>
<evidence type="ECO:0000313" key="18">
    <source>
        <dbReference type="EMBL" id="KAJ8385093.1"/>
    </source>
</evidence>
<evidence type="ECO:0000256" key="5">
    <source>
        <dbReference type="ARBA" id="ARBA00022729"/>
    </source>
</evidence>
<comment type="similarity">
    <text evidence="3">Belongs to the DSD1 family.</text>
</comment>
<dbReference type="InterPro" id="IPR026956">
    <property type="entry name" value="D-ser_dehydrat-like_dom"/>
</dbReference>
<comment type="cofactor">
    <cofactor evidence="2">
        <name>Zn(2+)</name>
        <dbReference type="ChEBI" id="CHEBI:29105"/>
    </cofactor>
</comment>
<dbReference type="InterPro" id="IPR042208">
    <property type="entry name" value="D-ser_dehydrat-like_sf"/>
</dbReference>
<evidence type="ECO:0000259" key="17">
    <source>
        <dbReference type="PROSITE" id="PS50234"/>
    </source>
</evidence>
<dbReference type="FunFam" id="3.40.50.410:FF:000052">
    <property type="entry name" value="collagen alpha-2(VI) chain isoform X1"/>
    <property type="match status" value="1"/>
</dbReference>
<dbReference type="GO" id="GO:0046872">
    <property type="term" value="F:metal ion binding"/>
    <property type="evidence" value="ECO:0007669"/>
    <property type="project" value="UniProtKB-KW"/>
</dbReference>
<dbReference type="EC" id="4.3.1.18" evidence="13"/>
<sequence>MDQRENRDQMDQKATRVKQDPRASGGWLVSWAVRAPRVPVETLVTLDLGVTLAHLDPRVSQGLGVSQGKEVPEESLAEMVIQDQKGTLVSLSESVGLTNFTLEKNFIISTINRLGSIAKDPSAETGTRVGVVQYSHSGTFQAIRLNDSKIDSLTAFKDAVKKLEWIAGGTWTPSALKFAYDTLIRDSRRSKAKVTVVVITDGRFDPRDDDSLLTYLCNDESIDVNAIGIGDMFDQLEENESLKSIACQKSNRVMGMRRFADLVAEEFIDRIEHVLCPDVAPPWDGYPLFEALAEEGINTPVPSSIPGITHLLSSLKEEQLPDIYGKAVATLAYTAQRAKFAIGQERQQWTELFIDSFRVVYEPAVASCAQRPVDLIFLLDGSERLGVENFRHAREFIEHVAHHLTLARGNRDEKHVRVALLQYGNENEQHVAFPLSFNLTVISDGLARMSYIDSSSSMGSAIFYAVNNIVTSGGARLARRNAELSFIFITDGVTGSDSLEEGINSMRRVEGVSTVIAMGSDVDQDVLTKIALGDQSAIFRGPDFTHLSKPSFFERFIRDGPRCPLGMPSTKILNESRIQDLTRQDAGALLRIISLPLEMNDLLDPNQSGPLRSASAGKLTAPSLRAPGSCSSRSRLFSVLVPRWWNDLPQSVCRQWRMNWSAEGTPVSVSCSNGGWMAPTPMSEATTSTTNGIAGTRMINTGADAKRFLSAVNASLDQVNWIIYVNKEEQRSQHRSLRDTTAHSTEDLQPALSHVIGPYVDHDHWIPFCFGQELVHTLKEISNLGTRQATHRSRATDSCKGWNLLDTSTSGDAAPLWWTKVGIVMEDALLANGCAHAAVSWSIMAGKPIEDLSTPTFIVDLVKVKRNAHVMLERFQNLGVQLRPHMKTHKTLECADIMTAGTRRCIVVSTLAEAFFYADHGFDDILYAYPLPFDKLARCVQLSERLLLFHVLVDSSAALQQLRSWPLTKGKHWHVWLKLDCYNGRAGVPPSQPAALHLAQAISESPGVELTGVYAHCGNTYSCSGEEQIKRVAQETTTLTLQFMEKLKANGIHCKSSIGSTPSCSHPIPDMALLDEVHPGNYVFYDVQQSMIGSCKLDDVAVRVLTRVVGQYPHRNQLLVDCGWTALSLDSGGRLPTGYAVIEGHPDLRLLSMTQEHGRIEAISGKIDYETFPLGSLLTLIPYHACATAMMHPVYFVHSDGVVVDTWMPTRGW</sequence>
<dbReference type="SMART" id="SM00327">
    <property type="entry name" value="VWA"/>
    <property type="match status" value="2"/>
</dbReference>
<dbReference type="Pfam" id="PF01168">
    <property type="entry name" value="Ala_racemase_N"/>
    <property type="match status" value="1"/>
</dbReference>
<keyword evidence="9" id="KW-0456">Lyase</keyword>
<dbReference type="Pfam" id="PF00092">
    <property type="entry name" value="VWA"/>
    <property type="match status" value="2"/>
</dbReference>
<gene>
    <name evidence="18" type="ORF">AAFF_G00193140</name>
</gene>
<dbReference type="InterPro" id="IPR029066">
    <property type="entry name" value="PLP-binding_barrel"/>
</dbReference>
<dbReference type="PANTHER" id="PTHR28004:SF2">
    <property type="entry name" value="D-SERINE DEHYDRATASE"/>
    <property type="match status" value="1"/>
</dbReference>
<dbReference type="PRINTS" id="PR00453">
    <property type="entry name" value="VWFADOMAIN"/>
</dbReference>
<evidence type="ECO:0000256" key="7">
    <source>
        <dbReference type="ARBA" id="ARBA00022898"/>
    </source>
</evidence>
<dbReference type="FunFam" id="3.20.20.10:FF:000016">
    <property type="entry name" value="D-serine dehydratase"/>
    <property type="match status" value="1"/>
</dbReference>
<dbReference type="EMBL" id="JAINUG010000259">
    <property type="protein sequence ID" value="KAJ8385093.1"/>
    <property type="molecule type" value="Genomic_DNA"/>
</dbReference>
<dbReference type="SMART" id="SM01119">
    <property type="entry name" value="D-ser_dehydrat"/>
    <property type="match status" value="1"/>
</dbReference>
<evidence type="ECO:0000256" key="4">
    <source>
        <dbReference type="ARBA" id="ARBA00022723"/>
    </source>
</evidence>
<feature type="region of interest" description="Disordered" evidence="16">
    <location>
        <begin position="1"/>
        <end position="21"/>
    </location>
</feature>
<dbReference type="PANTHER" id="PTHR28004">
    <property type="entry name" value="ZGC:162816-RELATED"/>
    <property type="match status" value="1"/>
</dbReference>
<dbReference type="InterPro" id="IPR001608">
    <property type="entry name" value="Ala_racemase_N"/>
</dbReference>
<evidence type="ECO:0000256" key="11">
    <source>
        <dbReference type="ARBA" id="ARBA00044000"/>
    </source>
</evidence>
<dbReference type="Gene3D" id="3.20.20.10">
    <property type="entry name" value="Alanine racemase"/>
    <property type="match status" value="1"/>
</dbReference>
<dbReference type="SUPFAM" id="SSF53300">
    <property type="entry name" value="vWA-like"/>
    <property type="match status" value="2"/>
</dbReference>
<keyword evidence="5" id="KW-0732">Signal</keyword>
<evidence type="ECO:0000256" key="16">
    <source>
        <dbReference type="SAM" id="MobiDB-lite"/>
    </source>
</evidence>